<accession>A0A0V8M3Y9</accession>
<dbReference type="Gene3D" id="2.10.109.10">
    <property type="entry name" value="Umud Fragment, subunit A"/>
    <property type="match status" value="1"/>
</dbReference>
<dbReference type="GO" id="GO:0003677">
    <property type="term" value="F:DNA binding"/>
    <property type="evidence" value="ECO:0007669"/>
    <property type="project" value="UniProtKB-KW"/>
</dbReference>
<evidence type="ECO:0000256" key="1">
    <source>
        <dbReference type="ARBA" id="ARBA00023125"/>
    </source>
</evidence>
<reference evidence="3 4" key="1">
    <citation type="journal article" date="2015" name="Sci. Rep.">
        <title>A comparative genomics and reductive dehalogenase gene transcription study of two chloroethene-respiring bacteria, Dehalococcoides mccartyi strains MB and 11a.</title>
        <authorList>
            <person name="Low A."/>
            <person name="Shen Z."/>
            <person name="Cheng D."/>
            <person name="Rogers M.J."/>
            <person name="Lee P.K."/>
            <person name="He J."/>
        </authorList>
    </citation>
    <scope>NUCLEOTIDE SEQUENCE [LARGE SCALE GENOMIC DNA]</scope>
    <source>
        <strain evidence="3 4">MB</strain>
    </source>
</reference>
<dbReference type="SUPFAM" id="SSF47413">
    <property type="entry name" value="lambda repressor-like DNA-binding domains"/>
    <property type="match status" value="1"/>
</dbReference>
<dbReference type="PANTHER" id="PTHR46797:SF1">
    <property type="entry name" value="METHYLPHOSPHONATE SYNTHASE"/>
    <property type="match status" value="1"/>
</dbReference>
<dbReference type="SUPFAM" id="SSF51306">
    <property type="entry name" value="LexA/Signal peptidase"/>
    <property type="match status" value="1"/>
</dbReference>
<dbReference type="SMART" id="SM00530">
    <property type="entry name" value="HTH_XRE"/>
    <property type="match status" value="1"/>
</dbReference>
<dbReference type="InterPro" id="IPR039418">
    <property type="entry name" value="LexA-like"/>
</dbReference>
<dbReference type="InterPro" id="IPR050807">
    <property type="entry name" value="TransReg_Diox_bact_type"/>
</dbReference>
<dbReference type="OrthoDB" id="141540at2"/>
<evidence type="ECO:0000259" key="2">
    <source>
        <dbReference type="PROSITE" id="PS50943"/>
    </source>
</evidence>
<dbReference type="GO" id="GO:0003700">
    <property type="term" value="F:DNA-binding transcription factor activity"/>
    <property type="evidence" value="ECO:0007669"/>
    <property type="project" value="TreeGrafter"/>
</dbReference>
<feature type="domain" description="HTH cro/C1-type" evidence="2">
    <location>
        <begin position="8"/>
        <end position="62"/>
    </location>
</feature>
<dbReference type="InterPro" id="IPR001387">
    <property type="entry name" value="Cro/C1-type_HTH"/>
</dbReference>
<dbReference type="Pfam" id="PF00717">
    <property type="entry name" value="Peptidase_S24"/>
    <property type="match status" value="1"/>
</dbReference>
<dbReference type="Proteomes" id="UP000053577">
    <property type="component" value="Unassembled WGS sequence"/>
</dbReference>
<dbReference type="InterPro" id="IPR010982">
    <property type="entry name" value="Lambda_DNA-bd_dom_sf"/>
</dbReference>
<dbReference type="GO" id="GO:0005829">
    <property type="term" value="C:cytosol"/>
    <property type="evidence" value="ECO:0007669"/>
    <property type="project" value="TreeGrafter"/>
</dbReference>
<dbReference type="CDD" id="cd00093">
    <property type="entry name" value="HTH_XRE"/>
    <property type="match status" value="1"/>
</dbReference>
<dbReference type="RefSeq" id="WP_081042204.1">
    <property type="nucleotide sequence ID" value="NZ_CP080651.1"/>
</dbReference>
<protein>
    <submittedName>
        <fullName evidence="3">XRE family transcriptional regulator</fullName>
    </submittedName>
</protein>
<proteinExistence type="predicted"/>
<comment type="caution">
    <text evidence="3">The sequence shown here is derived from an EMBL/GenBank/DDBJ whole genome shotgun (WGS) entry which is preliminary data.</text>
</comment>
<evidence type="ECO:0000313" key="4">
    <source>
        <dbReference type="Proteomes" id="UP000053577"/>
    </source>
</evidence>
<dbReference type="PANTHER" id="PTHR46797">
    <property type="entry name" value="HTH-TYPE TRANSCRIPTIONAL REGULATOR"/>
    <property type="match status" value="1"/>
</dbReference>
<dbReference type="AlphaFoldDB" id="A0A0V8M3Y9"/>
<name>A0A0V8M3Y9_9CHLR</name>
<organism evidence="3 4">
    <name type="scientific">Dehalococcoides mccartyi</name>
    <dbReference type="NCBI Taxonomy" id="61435"/>
    <lineage>
        <taxon>Bacteria</taxon>
        <taxon>Bacillati</taxon>
        <taxon>Chloroflexota</taxon>
        <taxon>Dehalococcoidia</taxon>
        <taxon>Dehalococcoidales</taxon>
        <taxon>Dehalococcoidaceae</taxon>
        <taxon>Dehalococcoides</taxon>
    </lineage>
</organism>
<dbReference type="InterPro" id="IPR036286">
    <property type="entry name" value="LexA/Signal_pep-like_sf"/>
</dbReference>
<dbReference type="EMBL" id="JGYD01000011">
    <property type="protein sequence ID" value="KSV18470.1"/>
    <property type="molecule type" value="Genomic_DNA"/>
</dbReference>
<dbReference type="PROSITE" id="PS50943">
    <property type="entry name" value="HTH_CROC1"/>
    <property type="match status" value="1"/>
</dbReference>
<keyword evidence="1" id="KW-0238">DNA-binding</keyword>
<dbReference type="CDD" id="cd06529">
    <property type="entry name" value="S24_LexA-like"/>
    <property type="match status" value="1"/>
</dbReference>
<evidence type="ECO:0000313" key="3">
    <source>
        <dbReference type="EMBL" id="KSV18470.1"/>
    </source>
</evidence>
<sequence length="209" mass="23284">MSNLGIIIKELRERRGWPQTELADRAGISRSSLATIEIGRSVPKVETSIKIAKVFGMTVEELYSKAGFETGKAFTETPEDILERLRLASPIAVPVYTDFVIHAGDNVEAPIEYIYLARPKATGKNIEAYLIKGQCMEPDIRDGDIAIVDRDTVPEKGNIILCLINNEIVIGRYLMDKEGKPYIQNGHGKHDLKECQATAVVINISRNMR</sequence>
<gene>
    <name evidence="3" type="ORF">DA01_03440</name>
</gene>
<dbReference type="Pfam" id="PF01381">
    <property type="entry name" value="HTH_3"/>
    <property type="match status" value="1"/>
</dbReference>
<dbReference type="Gene3D" id="1.10.260.40">
    <property type="entry name" value="lambda repressor-like DNA-binding domains"/>
    <property type="match status" value="1"/>
</dbReference>
<dbReference type="PATRIC" id="fig|61435.5.peg.690"/>
<dbReference type="InterPro" id="IPR015927">
    <property type="entry name" value="Peptidase_S24_S26A/B/C"/>
</dbReference>